<evidence type="ECO:0000313" key="1">
    <source>
        <dbReference type="EMBL" id="KAL0132912.1"/>
    </source>
</evidence>
<gene>
    <name evidence="1" type="ORF">PUN28_000564</name>
</gene>
<dbReference type="EMBL" id="JADYXP020000001">
    <property type="protein sequence ID" value="KAL0132912.1"/>
    <property type="molecule type" value="Genomic_DNA"/>
</dbReference>
<proteinExistence type="predicted"/>
<keyword evidence="2" id="KW-1185">Reference proteome</keyword>
<dbReference type="Proteomes" id="UP001430953">
    <property type="component" value="Unassembled WGS sequence"/>
</dbReference>
<comment type="caution">
    <text evidence="1">The sequence shown here is derived from an EMBL/GenBank/DDBJ whole genome shotgun (WGS) entry which is preliminary data.</text>
</comment>
<protein>
    <recommendedName>
        <fullName evidence="3">Secreted protein</fullName>
    </recommendedName>
</protein>
<name>A0AAW2H0K3_9HYME</name>
<evidence type="ECO:0000313" key="2">
    <source>
        <dbReference type="Proteomes" id="UP001430953"/>
    </source>
</evidence>
<evidence type="ECO:0008006" key="3">
    <source>
        <dbReference type="Google" id="ProtNLM"/>
    </source>
</evidence>
<dbReference type="AlphaFoldDB" id="A0AAW2H0K3"/>
<accession>A0AAW2H0K3</accession>
<reference evidence="1 2" key="1">
    <citation type="submission" date="2023-03" db="EMBL/GenBank/DDBJ databases">
        <title>High recombination rates correlate with genetic variation in Cardiocondyla obscurior ants.</title>
        <authorList>
            <person name="Errbii M."/>
        </authorList>
    </citation>
    <scope>NUCLEOTIDE SEQUENCE [LARGE SCALE GENOMIC DNA]</scope>
    <source>
        <strain evidence="1">Alpha-2009</strain>
        <tissue evidence="1">Whole body</tissue>
    </source>
</reference>
<sequence length="138" mass="15200">MVIRTPLPPLSLSLTLSALHRDADALRDAPRCRSQSCTPAGLYISGDAALARLYLYTITHCYPSDVTVSPVTVHRRQSCQATTTRRLDSSSSAPIRRCPPSTIFVLSFANRFSQCRGHFSTGRCKRDSLVFSKITPLS</sequence>
<organism evidence="1 2">
    <name type="scientific">Cardiocondyla obscurior</name>
    <dbReference type="NCBI Taxonomy" id="286306"/>
    <lineage>
        <taxon>Eukaryota</taxon>
        <taxon>Metazoa</taxon>
        <taxon>Ecdysozoa</taxon>
        <taxon>Arthropoda</taxon>
        <taxon>Hexapoda</taxon>
        <taxon>Insecta</taxon>
        <taxon>Pterygota</taxon>
        <taxon>Neoptera</taxon>
        <taxon>Endopterygota</taxon>
        <taxon>Hymenoptera</taxon>
        <taxon>Apocrita</taxon>
        <taxon>Aculeata</taxon>
        <taxon>Formicoidea</taxon>
        <taxon>Formicidae</taxon>
        <taxon>Myrmicinae</taxon>
        <taxon>Cardiocondyla</taxon>
    </lineage>
</organism>